<name>A0A8K0UF33_9AGAR</name>
<accession>A0A8K0UF33</accession>
<protein>
    <submittedName>
        <fullName evidence="2">Uncharacterized protein</fullName>
    </submittedName>
</protein>
<feature type="compositionally biased region" description="Polar residues" evidence="1">
    <location>
        <begin position="343"/>
        <end position="353"/>
    </location>
</feature>
<dbReference type="Proteomes" id="UP000813824">
    <property type="component" value="Unassembled WGS sequence"/>
</dbReference>
<feature type="region of interest" description="Disordered" evidence="1">
    <location>
        <begin position="491"/>
        <end position="521"/>
    </location>
</feature>
<feature type="compositionally biased region" description="Basic and acidic residues" evidence="1">
    <location>
        <begin position="123"/>
        <end position="133"/>
    </location>
</feature>
<evidence type="ECO:0000313" key="3">
    <source>
        <dbReference type="Proteomes" id="UP000813824"/>
    </source>
</evidence>
<feature type="region of interest" description="Disordered" evidence="1">
    <location>
        <begin position="81"/>
        <end position="177"/>
    </location>
</feature>
<feature type="compositionally biased region" description="Low complexity" evidence="1">
    <location>
        <begin position="452"/>
        <end position="470"/>
    </location>
</feature>
<feature type="region of interest" description="Disordered" evidence="1">
    <location>
        <begin position="537"/>
        <end position="563"/>
    </location>
</feature>
<organism evidence="2 3">
    <name type="scientific">Cristinia sonorae</name>
    <dbReference type="NCBI Taxonomy" id="1940300"/>
    <lineage>
        <taxon>Eukaryota</taxon>
        <taxon>Fungi</taxon>
        <taxon>Dikarya</taxon>
        <taxon>Basidiomycota</taxon>
        <taxon>Agaricomycotina</taxon>
        <taxon>Agaricomycetes</taxon>
        <taxon>Agaricomycetidae</taxon>
        <taxon>Agaricales</taxon>
        <taxon>Pleurotineae</taxon>
        <taxon>Stephanosporaceae</taxon>
        <taxon>Cristinia</taxon>
    </lineage>
</organism>
<evidence type="ECO:0000256" key="1">
    <source>
        <dbReference type="SAM" id="MobiDB-lite"/>
    </source>
</evidence>
<dbReference type="OrthoDB" id="10585429at2759"/>
<sequence>MNRRIRKISDLFKKPEAPVPDNFLDVSISRRDKDHDAAKKRLNQLKHVKSLPLRTNKPTYRGGQRVPKDQIVYPLIPKIDHVDIDPRPSTSSYDTYNSEPALLLLPPPSEELKQYTESLQRARKAERERERNKPLPPSPRGPRQPYYATTHSAAVRSNPTKSPAPAKVPGRATAAKEVAKPVPGVALPSKNAHLQQVATVPQPTANQQHIASPPTAKFTNMFKPMTKQADRTAQAQTAHPAPAKTPSGGAAEPAKKSRPFVFDNTSDDSLSVYSDQFSMDSVSVLTNEEPPKIPYVRYHNARTGDEGVHPVRANEFGVVANDSDRSGTSSRSSLTRQPAIRRTGSSGSLVYQSDTMKATGGKTTHAQEMLNRAHKAAAVASLRATPAAPSPGSAHTKVQAPHPSAGAYMRTVEKFRAAPLEAGIPFPVAALSPKREQGSLSKSPTSHPPAVSPSSSRDSSSRGHSSQNSRQYYDPLYFSAKNTGAVLALPARSQDHHAQSPVVSSSTSFMQSAPPRTRPVSPKLRDVVYPVAQATIRPLNPQKRNRDQAPPIASSSRTPEVHPPALHQSLAKQSVHVTKASGAGSRKSCKAVIVATDGGLSDEELLDLALHEPEFVTPVPMLPAEYKSRKAQPPPSSRAHGNKHGRKY</sequence>
<feature type="compositionally biased region" description="Polar residues" evidence="1">
    <location>
        <begin position="501"/>
        <end position="511"/>
    </location>
</feature>
<comment type="caution">
    <text evidence="2">The sequence shown here is derived from an EMBL/GenBank/DDBJ whole genome shotgun (WGS) entry which is preliminary data.</text>
</comment>
<feature type="compositionally biased region" description="Polar residues" evidence="1">
    <location>
        <begin position="88"/>
        <end position="97"/>
    </location>
</feature>
<dbReference type="EMBL" id="JAEVFJ010000047">
    <property type="protein sequence ID" value="KAH8083790.1"/>
    <property type="molecule type" value="Genomic_DNA"/>
</dbReference>
<feature type="region of interest" description="Disordered" evidence="1">
    <location>
        <begin position="373"/>
        <end position="402"/>
    </location>
</feature>
<feature type="compositionally biased region" description="Polar residues" evidence="1">
    <location>
        <begin position="147"/>
        <end position="161"/>
    </location>
</feature>
<feature type="region of interest" description="Disordered" evidence="1">
    <location>
        <begin position="318"/>
        <end position="353"/>
    </location>
</feature>
<feature type="region of interest" description="Disordered" evidence="1">
    <location>
        <begin position="216"/>
        <end position="267"/>
    </location>
</feature>
<feature type="region of interest" description="Disordered" evidence="1">
    <location>
        <begin position="433"/>
        <end position="472"/>
    </location>
</feature>
<feature type="region of interest" description="Disordered" evidence="1">
    <location>
        <begin position="623"/>
        <end position="648"/>
    </location>
</feature>
<feature type="compositionally biased region" description="Low complexity" evidence="1">
    <location>
        <begin position="232"/>
        <end position="246"/>
    </location>
</feature>
<dbReference type="AlphaFoldDB" id="A0A8K0UF33"/>
<gene>
    <name evidence="2" type="ORF">BXZ70DRAFT_575425</name>
</gene>
<reference evidence="2" key="1">
    <citation type="journal article" date="2021" name="New Phytol.">
        <title>Evolutionary innovations through gain and loss of genes in the ectomycorrhizal Boletales.</title>
        <authorList>
            <person name="Wu G."/>
            <person name="Miyauchi S."/>
            <person name="Morin E."/>
            <person name="Kuo A."/>
            <person name="Drula E."/>
            <person name="Varga T."/>
            <person name="Kohler A."/>
            <person name="Feng B."/>
            <person name="Cao Y."/>
            <person name="Lipzen A."/>
            <person name="Daum C."/>
            <person name="Hundley H."/>
            <person name="Pangilinan J."/>
            <person name="Johnson J."/>
            <person name="Barry K."/>
            <person name="LaButti K."/>
            <person name="Ng V."/>
            <person name="Ahrendt S."/>
            <person name="Min B."/>
            <person name="Choi I.G."/>
            <person name="Park H."/>
            <person name="Plett J.M."/>
            <person name="Magnuson J."/>
            <person name="Spatafora J.W."/>
            <person name="Nagy L.G."/>
            <person name="Henrissat B."/>
            <person name="Grigoriev I.V."/>
            <person name="Yang Z.L."/>
            <person name="Xu J."/>
            <person name="Martin F.M."/>
        </authorList>
    </citation>
    <scope>NUCLEOTIDE SEQUENCE</scope>
    <source>
        <strain evidence="2">KKN 215</strain>
    </source>
</reference>
<keyword evidence="3" id="KW-1185">Reference proteome</keyword>
<evidence type="ECO:0000313" key="2">
    <source>
        <dbReference type="EMBL" id="KAH8083790.1"/>
    </source>
</evidence>
<proteinExistence type="predicted"/>
<feature type="compositionally biased region" description="Low complexity" evidence="1">
    <location>
        <begin position="326"/>
        <end position="336"/>
    </location>
</feature>